<dbReference type="SUPFAM" id="SSF52794">
    <property type="entry name" value="PTS system IIB component-like"/>
    <property type="match status" value="1"/>
</dbReference>
<dbReference type="RefSeq" id="WP_144325660.1">
    <property type="nucleotide sequence ID" value="NZ_CABGUH010000046.1"/>
</dbReference>
<keyword evidence="1" id="KW-0808">Transferase</keyword>
<dbReference type="InterPro" id="IPR003501">
    <property type="entry name" value="PTS_EIIB_2/3"/>
</dbReference>
<dbReference type="Proteomes" id="UP000316316">
    <property type="component" value="Unassembled WGS sequence"/>
</dbReference>
<dbReference type="PROSITE" id="PS51099">
    <property type="entry name" value="PTS_EIIB_TYPE_2"/>
    <property type="match status" value="1"/>
</dbReference>
<dbReference type="EMBL" id="PDXQ01000002">
    <property type="protein sequence ID" value="TRZ28397.1"/>
    <property type="molecule type" value="Genomic_DNA"/>
</dbReference>
<dbReference type="AlphaFoldDB" id="A0A8B5VTX1"/>
<dbReference type="Gene3D" id="3.40.50.2300">
    <property type="match status" value="1"/>
</dbReference>
<comment type="caution">
    <text evidence="3">The sequence shown here is derived from an EMBL/GenBank/DDBJ whole genome shotgun (WGS) entry which is preliminary data.</text>
</comment>
<dbReference type="Pfam" id="PF02302">
    <property type="entry name" value="PTS_IIB"/>
    <property type="match status" value="1"/>
</dbReference>
<proteinExistence type="predicted"/>
<accession>A0A8B5VTX1</accession>
<evidence type="ECO:0000259" key="2">
    <source>
        <dbReference type="PROSITE" id="PS51099"/>
    </source>
</evidence>
<dbReference type="InterPro" id="IPR036095">
    <property type="entry name" value="PTS_EIIB-like_sf"/>
</dbReference>
<evidence type="ECO:0000313" key="3">
    <source>
        <dbReference type="EMBL" id="TRZ28397.1"/>
    </source>
</evidence>
<dbReference type="GO" id="GO:0009401">
    <property type="term" value="P:phosphoenolpyruvate-dependent sugar phosphotransferase system"/>
    <property type="evidence" value="ECO:0007669"/>
    <property type="project" value="InterPro"/>
</dbReference>
<dbReference type="InterPro" id="IPR013011">
    <property type="entry name" value="PTS_EIIB_2"/>
</dbReference>
<organism evidence="3 4">
    <name type="scientific">Enterococcus avium</name>
    <name type="common">Streptococcus avium</name>
    <dbReference type="NCBI Taxonomy" id="33945"/>
    <lineage>
        <taxon>Bacteria</taxon>
        <taxon>Bacillati</taxon>
        <taxon>Bacillota</taxon>
        <taxon>Bacilli</taxon>
        <taxon>Lactobacillales</taxon>
        <taxon>Enterococcaceae</taxon>
        <taxon>Enterococcus</taxon>
    </lineage>
</organism>
<feature type="domain" description="PTS EIIB type-2" evidence="2">
    <location>
        <begin position="4"/>
        <end position="95"/>
    </location>
</feature>
<evidence type="ECO:0000256" key="1">
    <source>
        <dbReference type="ARBA" id="ARBA00022679"/>
    </source>
</evidence>
<sequence length="99" mass="10457">MKKVNILCVCGAGLGTSLMAKMKVDKLLKEVGLKANVEATDAGSVRGQKVDLIVTTEAISKALGEVAGSKMVTVKNFADNAEFRNSVLPILNEFMEAGE</sequence>
<gene>
    <name evidence="3" type="ORF">AUF17_16900</name>
</gene>
<evidence type="ECO:0000313" key="4">
    <source>
        <dbReference type="Proteomes" id="UP000316316"/>
    </source>
</evidence>
<dbReference type="CDD" id="cd05563">
    <property type="entry name" value="PTS_IIB_ascorbate"/>
    <property type="match status" value="1"/>
</dbReference>
<name>A0A8B5VTX1_ENTAV</name>
<dbReference type="GO" id="GO:0008982">
    <property type="term" value="F:protein-N(PI)-phosphohistidine-sugar phosphotransferase activity"/>
    <property type="evidence" value="ECO:0007669"/>
    <property type="project" value="InterPro"/>
</dbReference>
<reference evidence="3 4" key="1">
    <citation type="submission" date="2017-10" db="EMBL/GenBank/DDBJ databases">
        <title>FDA dAtabase for Regulatory Grade micrObial Sequences (FDA-ARGOS): Supporting development and validation of Infectious Disease Dx tests.</title>
        <authorList>
            <person name="Campos J."/>
            <person name="Goldberg B."/>
            <person name="Tallon L.J."/>
            <person name="Sadzewicz L."/>
            <person name="Sengamalay N."/>
            <person name="Ott S."/>
            <person name="Godinez A."/>
            <person name="Nagaraj S."/>
            <person name="Vyas G."/>
            <person name="Aluvathingal J."/>
            <person name="Nadendla S."/>
            <person name="Geyer C."/>
            <person name="Nandy P."/>
            <person name="Hobson J."/>
            <person name="Sichtig H."/>
        </authorList>
    </citation>
    <scope>NUCLEOTIDE SEQUENCE [LARGE SCALE GENOMIC DNA]</scope>
    <source>
        <strain evidence="3 4">FDAARGOS_185</strain>
    </source>
</reference>
<protein>
    <recommendedName>
        <fullName evidence="2">PTS EIIB type-2 domain-containing protein</fullName>
    </recommendedName>
</protein>